<dbReference type="RefSeq" id="WP_075540407.1">
    <property type="nucleotide sequence ID" value="NZ_CP053844.1"/>
</dbReference>
<accession>A0A128EJL1</accession>
<proteinExistence type="predicted"/>
<dbReference type="EMBL" id="FIZP01000009">
    <property type="protein sequence ID" value="CZE48592.1"/>
    <property type="molecule type" value="Genomic_DNA"/>
</dbReference>
<evidence type="ECO:0000313" key="2">
    <source>
        <dbReference type="Proteomes" id="UP000069632"/>
    </source>
</evidence>
<dbReference type="AlphaFoldDB" id="A0A128EJL1"/>
<organism evidence="1 2">
    <name type="scientific">Campylobacter geochelonis</name>
    <dbReference type="NCBI Taxonomy" id="1780362"/>
    <lineage>
        <taxon>Bacteria</taxon>
        <taxon>Pseudomonadati</taxon>
        <taxon>Campylobacterota</taxon>
        <taxon>Epsilonproteobacteria</taxon>
        <taxon>Campylobacterales</taxon>
        <taxon>Campylobacteraceae</taxon>
        <taxon>Campylobacter</taxon>
    </lineage>
</organism>
<evidence type="ECO:0000313" key="1">
    <source>
        <dbReference type="EMBL" id="CZE48592.1"/>
    </source>
</evidence>
<reference evidence="1 2" key="1">
    <citation type="submission" date="2016-02" db="EMBL/GenBank/DDBJ databases">
        <authorList>
            <consortium name="Pathogen Informatics"/>
        </authorList>
    </citation>
    <scope>NUCLEOTIDE SEQUENCE [LARGE SCALE GENOMIC DNA]</scope>
    <source>
        <strain evidence="1 2">RC20</strain>
    </source>
</reference>
<dbReference type="Proteomes" id="UP000069632">
    <property type="component" value="Unassembled WGS sequence"/>
</dbReference>
<protein>
    <submittedName>
        <fullName evidence="1">Uncharacterized protein</fullName>
    </submittedName>
</protein>
<keyword evidence="2" id="KW-1185">Reference proteome</keyword>
<gene>
    <name evidence="1" type="ORF">ERS672216_01490</name>
</gene>
<name>A0A128EJL1_9BACT</name>
<sequence>MPDLSNLNMPTLGASSSYESDKNKIKSMKGFKKEWYNGEMNSKKCSAYIKRSNYADGLNKQLYKSRGTAKESEIYSKISSFGYNQFIMDLDDECTRIMMKRGYE</sequence>